<reference evidence="1 2" key="1">
    <citation type="journal article" date="2008" name="Int. J. Syst. Evol. Microbiol.">
        <title>Tessaracoccus flavescens sp. nov., isolated from marine sediment.</title>
        <authorList>
            <person name="Lee D.W."/>
            <person name="Lee S.D."/>
        </authorList>
    </citation>
    <scope>NUCLEOTIDE SEQUENCE [LARGE SCALE GENOMIC DNA]</scope>
    <source>
        <strain evidence="1 2">SST-39T</strain>
    </source>
</reference>
<dbReference type="STRING" id="399497.BW733_12435"/>
<dbReference type="Pfam" id="PF19673">
    <property type="entry name" value="DUF6176"/>
    <property type="match status" value="1"/>
</dbReference>
<accession>A0A1Q2CZF1</accession>
<name>A0A1Q2CZF1_9ACTN</name>
<dbReference type="EMBL" id="CP019607">
    <property type="protein sequence ID" value="AQP51498.1"/>
    <property type="molecule type" value="Genomic_DNA"/>
</dbReference>
<evidence type="ECO:0000313" key="1">
    <source>
        <dbReference type="EMBL" id="AQP51498.1"/>
    </source>
</evidence>
<gene>
    <name evidence="1" type="ORF">BW733_12435</name>
</gene>
<protein>
    <submittedName>
        <fullName evidence="1">Uncharacterized protein</fullName>
    </submittedName>
</protein>
<dbReference type="Proteomes" id="UP000188235">
    <property type="component" value="Chromosome"/>
</dbReference>
<dbReference type="AlphaFoldDB" id="A0A1Q2CZF1"/>
<proteinExistence type="predicted"/>
<keyword evidence="2" id="KW-1185">Reference proteome</keyword>
<evidence type="ECO:0000313" key="2">
    <source>
        <dbReference type="Proteomes" id="UP000188235"/>
    </source>
</evidence>
<dbReference type="KEGG" id="tfa:BW733_12435"/>
<dbReference type="InterPro" id="IPR046174">
    <property type="entry name" value="DUF6176"/>
</dbReference>
<sequence length="110" mass="12517">MPEGMSLQLSRARLLDGREASFDECMRMLHDRYDECLATLPQEGMAFEATFLNQEAAAMAAKIHAGPTRWKPSRRRCLERVDVDTAGLPGWSSSRRSAHIIRGSRRRWAI</sequence>
<organism evidence="1 2">
    <name type="scientific">Tessaracoccus flavescens</name>
    <dbReference type="NCBI Taxonomy" id="399497"/>
    <lineage>
        <taxon>Bacteria</taxon>
        <taxon>Bacillati</taxon>
        <taxon>Actinomycetota</taxon>
        <taxon>Actinomycetes</taxon>
        <taxon>Propionibacteriales</taxon>
        <taxon>Propionibacteriaceae</taxon>
        <taxon>Tessaracoccus</taxon>
    </lineage>
</organism>